<gene>
    <name evidence="2" type="ORF">EPUS_02108</name>
</gene>
<name>U1GK48_ENDPU</name>
<organism evidence="2 3">
    <name type="scientific">Endocarpon pusillum (strain Z07020 / HMAS-L-300199)</name>
    <name type="common">Lichen-forming fungus</name>
    <dbReference type="NCBI Taxonomy" id="1263415"/>
    <lineage>
        <taxon>Eukaryota</taxon>
        <taxon>Fungi</taxon>
        <taxon>Dikarya</taxon>
        <taxon>Ascomycota</taxon>
        <taxon>Pezizomycotina</taxon>
        <taxon>Eurotiomycetes</taxon>
        <taxon>Chaetothyriomycetidae</taxon>
        <taxon>Verrucariales</taxon>
        <taxon>Verrucariaceae</taxon>
        <taxon>Endocarpon</taxon>
    </lineage>
</organism>
<dbReference type="OrthoDB" id="10500355at2759"/>
<accession>U1GK48</accession>
<dbReference type="EMBL" id="KE721111">
    <property type="protein sequence ID" value="ERF72221.1"/>
    <property type="molecule type" value="Genomic_DNA"/>
</dbReference>
<dbReference type="AlphaFoldDB" id="U1GK48"/>
<dbReference type="Proteomes" id="UP000019373">
    <property type="component" value="Unassembled WGS sequence"/>
</dbReference>
<evidence type="ECO:0000313" key="3">
    <source>
        <dbReference type="Proteomes" id="UP000019373"/>
    </source>
</evidence>
<dbReference type="RefSeq" id="XP_007802066.1">
    <property type="nucleotide sequence ID" value="XM_007803875.1"/>
</dbReference>
<sequence length="252" mass="29321">MSPRTRQSSEADALELIALLNRDPVQPGGVTIYKELNISSKHEEKFAILLHRVVNRPEGLPFIWSGDPVAIAELTEQFLRKKECRRFWPWQLFATRHKWFRQLLTEKLTSIFTYISAVINADGFDNYEDNFIYECRPRSIDEFLEWYEKRLDAREELTHNLKHVIETHMEKEDFEYYNAQLKEFEDGKAPKPIWVKTRWAGYFKPVGTEEVGTEGVSIEEVGTEGVDTDGVSIEEVGTEEAPASVQDQDQEM</sequence>
<evidence type="ECO:0000313" key="2">
    <source>
        <dbReference type="EMBL" id="ERF72221.1"/>
    </source>
</evidence>
<keyword evidence="3" id="KW-1185">Reference proteome</keyword>
<protein>
    <submittedName>
        <fullName evidence="2">Uncharacterized protein</fullName>
    </submittedName>
</protein>
<reference evidence="3" key="1">
    <citation type="journal article" date="2014" name="BMC Genomics">
        <title>Genome characteristics reveal the impact of lichenization on lichen-forming fungus Endocarpon pusillum Hedwig (Verrucariales, Ascomycota).</title>
        <authorList>
            <person name="Wang Y.-Y."/>
            <person name="Liu B."/>
            <person name="Zhang X.-Y."/>
            <person name="Zhou Q.-M."/>
            <person name="Zhang T."/>
            <person name="Li H."/>
            <person name="Yu Y.-F."/>
            <person name="Zhang X.-L."/>
            <person name="Hao X.-Y."/>
            <person name="Wang M."/>
            <person name="Wang L."/>
            <person name="Wei J.-C."/>
        </authorList>
    </citation>
    <scope>NUCLEOTIDE SEQUENCE [LARGE SCALE GENOMIC DNA]</scope>
    <source>
        <strain evidence="3">Z07020 / HMAS-L-300199</strain>
    </source>
</reference>
<feature type="region of interest" description="Disordered" evidence="1">
    <location>
        <begin position="219"/>
        <end position="252"/>
    </location>
</feature>
<proteinExistence type="predicted"/>
<dbReference type="HOGENOM" id="CLU_1102776_0_0_1"/>
<evidence type="ECO:0000256" key="1">
    <source>
        <dbReference type="SAM" id="MobiDB-lite"/>
    </source>
</evidence>
<dbReference type="GeneID" id="19237162"/>